<feature type="binding site" evidence="9">
    <location>
        <position position="50"/>
    </location>
    <ligand>
        <name>ATP</name>
        <dbReference type="ChEBI" id="CHEBI:30616"/>
    </ligand>
</feature>
<dbReference type="InterPro" id="IPR027417">
    <property type="entry name" value="P-loop_NTPase"/>
</dbReference>
<dbReference type="HAMAP" id="MF_00336">
    <property type="entry name" value="BioD"/>
    <property type="match status" value="1"/>
</dbReference>
<dbReference type="SUPFAM" id="SSF52540">
    <property type="entry name" value="P-loop containing nucleoside triphosphate hydrolases"/>
    <property type="match status" value="1"/>
</dbReference>
<dbReference type="GO" id="GO:0009102">
    <property type="term" value="P:biotin biosynthetic process"/>
    <property type="evidence" value="ECO:0007669"/>
    <property type="project" value="UniProtKB-UniRule"/>
</dbReference>
<comment type="catalytic activity">
    <reaction evidence="9">
        <text>(7R,8S)-7,8-diammoniononanoate + CO2 + ATP = (4R,5S)-dethiobiotin + ADP + phosphate + 3 H(+)</text>
        <dbReference type="Rhea" id="RHEA:15805"/>
        <dbReference type="ChEBI" id="CHEBI:15378"/>
        <dbReference type="ChEBI" id="CHEBI:16526"/>
        <dbReference type="ChEBI" id="CHEBI:30616"/>
        <dbReference type="ChEBI" id="CHEBI:43474"/>
        <dbReference type="ChEBI" id="CHEBI:149469"/>
        <dbReference type="ChEBI" id="CHEBI:149473"/>
        <dbReference type="ChEBI" id="CHEBI:456216"/>
        <dbReference type="EC" id="6.3.3.3"/>
    </reaction>
</comment>
<evidence type="ECO:0000256" key="9">
    <source>
        <dbReference type="HAMAP-Rule" id="MF_00336"/>
    </source>
</evidence>
<comment type="pathway">
    <text evidence="9">Cofactor biosynthesis; biotin biosynthesis; biotin from 7,8-diaminononanoate: step 1/2.</text>
</comment>
<feature type="binding site" evidence="9">
    <location>
        <begin position="175"/>
        <end position="176"/>
    </location>
    <ligand>
        <name>ATP</name>
        <dbReference type="ChEBI" id="CHEBI:30616"/>
    </ligand>
</feature>
<feature type="binding site" evidence="9">
    <location>
        <begin position="13"/>
        <end position="18"/>
    </location>
    <ligand>
        <name>ATP</name>
        <dbReference type="ChEBI" id="CHEBI:30616"/>
    </ligand>
</feature>
<comment type="catalytic activity">
    <reaction evidence="8">
        <text>(7R,8S)-8-amino-7-(carboxyamino)nonanoate + ATP = (4R,5S)-dethiobiotin + ADP + phosphate + H(+)</text>
        <dbReference type="Rhea" id="RHEA:63684"/>
        <dbReference type="ChEBI" id="CHEBI:15378"/>
        <dbReference type="ChEBI" id="CHEBI:30616"/>
        <dbReference type="ChEBI" id="CHEBI:43474"/>
        <dbReference type="ChEBI" id="CHEBI:149470"/>
        <dbReference type="ChEBI" id="CHEBI:149473"/>
        <dbReference type="ChEBI" id="CHEBI:456216"/>
    </reaction>
</comment>
<dbReference type="Pfam" id="PF13500">
    <property type="entry name" value="AAA_26"/>
    <property type="match status" value="1"/>
</dbReference>
<dbReference type="InterPro" id="IPR004472">
    <property type="entry name" value="DTB_synth_BioD"/>
</dbReference>
<dbReference type="AlphaFoldDB" id="M1NK04"/>
<keyword evidence="6 9" id="KW-0067">ATP-binding</keyword>
<keyword evidence="4 9" id="KW-0547">Nucleotide-binding</keyword>
<dbReference type="PATRIC" id="fig|1167006.5.peg.3662"/>
<evidence type="ECO:0000256" key="6">
    <source>
        <dbReference type="ARBA" id="ARBA00022840"/>
    </source>
</evidence>
<keyword evidence="2 9" id="KW-0436">Ligase</keyword>
<comment type="function">
    <text evidence="9">Catalyzes a mechanistically unusual reaction, the ATP-dependent insertion of CO2 between the N7 and N8 nitrogen atoms of 7,8-diaminopelargonic acid (DAPA, also called 7,8-diammoniononanoate) to form a ureido ring.</text>
</comment>
<evidence type="ECO:0000313" key="11">
    <source>
        <dbReference type="Proteomes" id="UP000011721"/>
    </source>
</evidence>
<evidence type="ECO:0000256" key="5">
    <source>
        <dbReference type="ARBA" id="ARBA00022756"/>
    </source>
</evidence>
<dbReference type="RefSeq" id="WP_015405601.1">
    <property type="nucleotide sequence ID" value="NC_020304.1"/>
</dbReference>
<dbReference type="KEGG" id="dsf:UWK_03402"/>
<feature type="binding site" evidence="9">
    <location>
        <position position="115"/>
    </location>
    <ligand>
        <name>Mg(2+)</name>
        <dbReference type="ChEBI" id="CHEBI:18420"/>
    </ligand>
</feature>
<comment type="similarity">
    <text evidence="9">Belongs to the dethiobiotin synthetase family.</text>
</comment>
<keyword evidence="1 9" id="KW-0963">Cytoplasm</keyword>
<name>M1NK04_DESSD</name>
<keyword evidence="3 9" id="KW-0479">Metal-binding</keyword>
<evidence type="ECO:0000313" key="10">
    <source>
        <dbReference type="EMBL" id="AGF79919.1"/>
    </source>
</evidence>
<dbReference type="EMBL" id="CP003985">
    <property type="protein sequence ID" value="AGF79919.1"/>
    <property type="molecule type" value="Genomic_DNA"/>
</dbReference>
<feature type="active site" evidence="9">
    <location>
        <position position="38"/>
    </location>
</feature>
<gene>
    <name evidence="9" type="primary">bioD</name>
    <name evidence="10" type="ordered locus">UWK_03402</name>
</gene>
<dbReference type="GO" id="GO:0005524">
    <property type="term" value="F:ATP binding"/>
    <property type="evidence" value="ECO:0007669"/>
    <property type="project" value="UniProtKB-UniRule"/>
</dbReference>
<dbReference type="PANTHER" id="PTHR43210:SF2">
    <property type="entry name" value="ATP-DEPENDENT DETHIOBIOTIN SYNTHETASE BIOD 2"/>
    <property type="match status" value="1"/>
</dbReference>
<evidence type="ECO:0000256" key="1">
    <source>
        <dbReference type="ARBA" id="ARBA00022490"/>
    </source>
</evidence>
<evidence type="ECO:0000256" key="3">
    <source>
        <dbReference type="ARBA" id="ARBA00022723"/>
    </source>
</evidence>
<keyword evidence="7 9" id="KW-0460">Magnesium</keyword>
<dbReference type="Gene3D" id="3.40.50.300">
    <property type="entry name" value="P-loop containing nucleotide triphosphate hydrolases"/>
    <property type="match status" value="1"/>
</dbReference>
<comment type="cofactor">
    <cofactor evidence="9">
        <name>Mg(2+)</name>
        <dbReference type="ChEBI" id="CHEBI:18420"/>
    </cofactor>
</comment>
<comment type="subunit">
    <text evidence="9">Homodimer.</text>
</comment>
<comment type="caution">
    <text evidence="9">Lacks conserved residue(s) required for the propagation of feature annotation.</text>
</comment>
<comment type="subcellular location">
    <subcellularLocation>
        <location evidence="9">Cytoplasm</location>
    </subcellularLocation>
</comment>
<sequence length="229" mass="25117">MSPVTCISGIDTDIGKTIATGLMAKILLSQGCSVVTQKIAQTGCTGIAEDIQKHRELMGVALYPEDISGLTCPYVFSKPCSPHLAAELEDTQIDLEKITVATKTLAASYEHVLLEGAGGLMVPLTRDMTFLDYLQEQHYPMILVSSPRLGSINHTLSALELAKRRGIEVKGIIYNCYASCDDTICLDSRNVFVSSLRKYGFSPTVVDMNSLESYRDSGPYMDCLRWFSL</sequence>
<evidence type="ECO:0000256" key="7">
    <source>
        <dbReference type="ARBA" id="ARBA00022842"/>
    </source>
</evidence>
<dbReference type="EC" id="6.3.3.3" evidence="9"/>
<proteinExistence type="inferred from homology"/>
<dbReference type="UniPathway" id="UPA00078">
    <property type="reaction ID" value="UER00161"/>
</dbReference>
<dbReference type="NCBIfam" id="TIGR00347">
    <property type="entry name" value="bioD"/>
    <property type="match status" value="1"/>
</dbReference>
<evidence type="ECO:0000256" key="4">
    <source>
        <dbReference type="ARBA" id="ARBA00022741"/>
    </source>
</evidence>
<dbReference type="Proteomes" id="UP000011721">
    <property type="component" value="Chromosome"/>
</dbReference>
<evidence type="ECO:0000256" key="2">
    <source>
        <dbReference type="ARBA" id="ARBA00022598"/>
    </source>
</evidence>
<protein>
    <recommendedName>
        <fullName evidence="9">ATP-dependent dethiobiotin synthetase BioD</fullName>
        <ecNumber evidence="9">6.3.3.3</ecNumber>
    </recommendedName>
    <alternativeName>
        <fullName evidence="9">DTB synthetase</fullName>
        <shortName evidence="9">DTBS</shortName>
    </alternativeName>
    <alternativeName>
        <fullName evidence="9">Dethiobiotin synthase</fullName>
    </alternativeName>
</protein>
<dbReference type="CDD" id="cd03109">
    <property type="entry name" value="DTBS"/>
    <property type="match status" value="1"/>
</dbReference>
<dbReference type="GO" id="GO:0004141">
    <property type="term" value="F:dethiobiotin synthase activity"/>
    <property type="evidence" value="ECO:0007669"/>
    <property type="project" value="UniProtKB-UniRule"/>
</dbReference>
<keyword evidence="11" id="KW-1185">Reference proteome</keyword>
<evidence type="ECO:0000256" key="8">
    <source>
        <dbReference type="ARBA" id="ARBA00047386"/>
    </source>
</evidence>
<dbReference type="PANTHER" id="PTHR43210">
    <property type="entry name" value="DETHIOBIOTIN SYNTHETASE"/>
    <property type="match status" value="1"/>
</dbReference>
<dbReference type="GO" id="GO:0000287">
    <property type="term" value="F:magnesium ion binding"/>
    <property type="evidence" value="ECO:0007669"/>
    <property type="project" value="UniProtKB-UniRule"/>
</dbReference>
<feature type="binding site" evidence="9">
    <location>
        <position position="50"/>
    </location>
    <ligand>
        <name>Mg(2+)</name>
        <dbReference type="ChEBI" id="CHEBI:18420"/>
    </ligand>
</feature>
<accession>M1NK04</accession>
<dbReference type="GO" id="GO:0005829">
    <property type="term" value="C:cytosol"/>
    <property type="evidence" value="ECO:0007669"/>
    <property type="project" value="TreeGrafter"/>
</dbReference>
<dbReference type="STRING" id="1167006.UWK_03402"/>
<keyword evidence="5 9" id="KW-0093">Biotin biosynthesis</keyword>
<feature type="binding site" evidence="9">
    <location>
        <position position="42"/>
    </location>
    <ligand>
        <name>substrate</name>
    </ligand>
</feature>
<reference evidence="11" key="1">
    <citation type="journal article" date="2013" name="Stand. Genomic Sci.">
        <title>Complete genome sequence of Desulfocapsa sulfexigens, a marine deltaproteobacterium specialized in disproportionating inorganic sulfur compounds.</title>
        <authorList>
            <person name="Finster K.W."/>
            <person name="Kjeldsen K.U."/>
            <person name="Kube M."/>
            <person name="Reinhardt R."/>
            <person name="Mussmann M."/>
            <person name="Amann R."/>
            <person name="Schreiber L."/>
        </authorList>
    </citation>
    <scope>NUCLEOTIDE SEQUENCE [LARGE SCALE GENOMIC DNA]</scope>
    <source>
        <strain evidence="11">DSM 10523 / SB164P1</strain>
    </source>
</reference>
<dbReference type="OrthoDB" id="9802097at2"/>
<dbReference type="HOGENOM" id="CLU_072551_3_0_7"/>
<organism evidence="10 11">
    <name type="scientific">Desulfocapsa sulfexigens (strain DSM 10523 / SB164P1)</name>
    <dbReference type="NCBI Taxonomy" id="1167006"/>
    <lineage>
        <taxon>Bacteria</taxon>
        <taxon>Pseudomonadati</taxon>
        <taxon>Thermodesulfobacteriota</taxon>
        <taxon>Desulfobulbia</taxon>
        <taxon>Desulfobulbales</taxon>
        <taxon>Desulfocapsaceae</taxon>
        <taxon>Desulfocapsa</taxon>
    </lineage>
</organism>
<feature type="binding site" evidence="9">
    <location>
        <position position="17"/>
    </location>
    <ligand>
        <name>Mg(2+)</name>
        <dbReference type="ChEBI" id="CHEBI:18420"/>
    </ligand>
</feature>
<feature type="binding site" evidence="9">
    <location>
        <begin position="115"/>
        <end position="118"/>
    </location>
    <ligand>
        <name>ATP</name>
        <dbReference type="ChEBI" id="CHEBI:30616"/>
    </ligand>
</feature>
<dbReference type="eggNOG" id="COG0132">
    <property type="taxonomic scope" value="Bacteria"/>
</dbReference>